<dbReference type="SUPFAM" id="SSF55031">
    <property type="entry name" value="Bacterial exopeptidase dimerisation domain"/>
    <property type="match status" value="1"/>
</dbReference>
<dbReference type="EMBL" id="JAPQKT010000006">
    <property type="protein sequence ID" value="KAJ5226701.1"/>
    <property type="molecule type" value="Genomic_DNA"/>
</dbReference>
<gene>
    <name evidence="1" type="ORF">N7469_006707</name>
</gene>
<evidence type="ECO:0000313" key="1">
    <source>
        <dbReference type="EMBL" id="KAJ5226701.1"/>
    </source>
</evidence>
<reference evidence="1" key="1">
    <citation type="submission" date="2022-11" db="EMBL/GenBank/DDBJ databases">
        <authorList>
            <person name="Petersen C."/>
        </authorList>
    </citation>
    <scope>NUCLEOTIDE SEQUENCE</scope>
    <source>
        <strain evidence="1">IBT 23319</strain>
    </source>
</reference>
<protein>
    <submittedName>
        <fullName evidence="1">Zn-dependent exopeptidase</fullName>
    </submittedName>
</protein>
<dbReference type="Proteomes" id="UP001147733">
    <property type="component" value="Unassembled WGS sequence"/>
</dbReference>
<accession>A0A9W9TL11</accession>
<reference evidence="1" key="2">
    <citation type="journal article" date="2023" name="IMA Fungus">
        <title>Comparative genomic study of the Penicillium genus elucidates a diverse pangenome and 15 lateral gene transfer events.</title>
        <authorList>
            <person name="Petersen C."/>
            <person name="Sorensen T."/>
            <person name="Nielsen M.R."/>
            <person name="Sondergaard T.E."/>
            <person name="Sorensen J.L."/>
            <person name="Fitzpatrick D.A."/>
            <person name="Frisvad J.C."/>
            <person name="Nielsen K.L."/>
        </authorList>
    </citation>
    <scope>NUCLEOTIDE SEQUENCE</scope>
    <source>
        <strain evidence="1">IBT 23319</strain>
    </source>
</reference>
<dbReference type="RefSeq" id="XP_056499066.1">
    <property type="nucleotide sequence ID" value="XM_056645625.1"/>
</dbReference>
<dbReference type="InterPro" id="IPR036264">
    <property type="entry name" value="Bact_exopeptidase_dim_dom"/>
</dbReference>
<name>A0A9W9TL11_PENCI</name>
<sequence length="59" mass="6477">MEPPGWVPYRATKGSTTSALLDILGTAAHSSDPASVVDAILRAVWFLAAQEEYQKQFQR</sequence>
<proteinExistence type="predicted"/>
<evidence type="ECO:0000313" key="2">
    <source>
        <dbReference type="Proteomes" id="UP001147733"/>
    </source>
</evidence>
<dbReference type="GeneID" id="81384792"/>
<organism evidence="1 2">
    <name type="scientific">Penicillium citrinum</name>
    <dbReference type="NCBI Taxonomy" id="5077"/>
    <lineage>
        <taxon>Eukaryota</taxon>
        <taxon>Fungi</taxon>
        <taxon>Dikarya</taxon>
        <taxon>Ascomycota</taxon>
        <taxon>Pezizomycotina</taxon>
        <taxon>Eurotiomycetes</taxon>
        <taxon>Eurotiomycetidae</taxon>
        <taxon>Eurotiales</taxon>
        <taxon>Aspergillaceae</taxon>
        <taxon>Penicillium</taxon>
    </lineage>
</organism>
<comment type="caution">
    <text evidence="1">The sequence shown here is derived from an EMBL/GenBank/DDBJ whole genome shotgun (WGS) entry which is preliminary data.</text>
</comment>
<keyword evidence="2" id="KW-1185">Reference proteome</keyword>
<dbReference type="AlphaFoldDB" id="A0A9W9TL11"/>